<name>A0A0A7FVY5_9CLOT</name>
<protein>
    <submittedName>
        <fullName evidence="2">Putative membrane protein</fullName>
    </submittedName>
</protein>
<evidence type="ECO:0000313" key="3">
    <source>
        <dbReference type="Proteomes" id="UP000030635"/>
    </source>
</evidence>
<evidence type="ECO:0000313" key="2">
    <source>
        <dbReference type="EMBL" id="AIY83006.1"/>
    </source>
</evidence>
<dbReference type="RefSeq" id="WP_039311808.1">
    <property type="nucleotide sequence ID" value="NZ_CP006905.1"/>
</dbReference>
<evidence type="ECO:0000256" key="1">
    <source>
        <dbReference type="SAM" id="Phobius"/>
    </source>
</evidence>
<feature type="transmembrane region" description="Helical" evidence="1">
    <location>
        <begin position="6"/>
        <end position="26"/>
    </location>
</feature>
<organism evidence="2 3">
    <name type="scientific">Clostridium baratii str. Sullivan</name>
    <dbReference type="NCBI Taxonomy" id="1415775"/>
    <lineage>
        <taxon>Bacteria</taxon>
        <taxon>Bacillati</taxon>
        <taxon>Bacillota</taxon>
        <taxon>Clostridia</taxon>
        <taxon>Eubacteriales</taxon>
        <taxon>Clostridiaceae</taxon>
        <taxon>Clostridium</taxon>
    </lineage>
</organism>
<keyword evidence="1" id="KW-1133">Transmembrane helix</keyword>
<keyword evidence="3" id="KW-1185">Reference proteome</keyword>
<feature type="transmembrane region" description="Helical" evidence="1">
    <location>
        <begin position="46"/>
        <end position="68"/>
    </location>
</feature>
<dbReference type="HOGENOM" id="CLU_2218433_0_0_9"/>
<keyword evidence="1" id="KW-0472">Membrane</keyword>
<dbReference type="STRING" id="1561.NPD11_2224"/>
<proteinExistence type="predicted"/>
<dbReference type="KEGG" id="cbv:U729_769"/>
<sequence>MLYILTIIGGIIFLVLAFLVGVNKNISLISVMTEAKLKQIKKKDKVAIDFGVHYFFMSLACFLTSGLTALFGKMGMYIGLILVVVSAFAYSSLSSSVDEKIRRNKY</sequence>
<dbReference type="AlphaFoldDB" id="A0A0A7FVY5"/>
<gene>
    <name evidence="2" type="ORF">U729_769</name>
</gene>
<keyword evidence="1" id="KW-0812">Transmembrane</keyword>
<dbReference type="Proteomes" id="UP000030635">
    <property type="component" value="Chromosome"/>
</dbReference>
<reference evidence="2 3" key="1">
    <citation type="journal article" date="2015" name="Infect. Genet. Evol.">
        <title>Genomic sequences of six botulinum neurotoxin-producing strains representing three clostridial species illustrate the mobility and diversity of botulinum neurotoxin genes.</title>
        <authorList>
            <person name="Smith T.J."/>
            <person name="Hill K.K."/>
            <person name="Xie G."/>
            <person name="Foley B.T."/>
            <person name="Williamson C.H."/>
            <person name="Foster J.T."/>
            <person name="Johnson S.L."/>
            <person name="Chertkov O."/>
            <person name="Teshima H."/>
            <person name="Gibbons H.S."/>
            <person name="Johnsky L.A."/>
            <person name="Karavis M.A."/>
            <person name="Smith L.A."/>
        </authorList>
    </citation>
    <scope>NUCLEOTIDE SEQUENCE [LARGE SCALE GENOMIC DNA]</scope>
    <source>
        <strain evidence="2">Sullivan</strain>
    </source>
</reference>
<accession>A0A0A7FVY5</accession>
<dbReference type="EMBL" id="CP006905">
    <property type="protein sequence ID" value="AIY83006.1"/>
    <property type="molecule type" value="Genomic_DNA"/>
</dbReference>
<feature type="transmembrane region" description="Helical" evidence="1">
    <location>
        <begin position="74"/>
        <end position="93"/>
    </location>
</feature>
<dbReference type="eggNOG" id="ENOG50328MC">
    <property type="taxonomic scope" value="Bacteria"/>
</dbReference>